<evidence type="ECO:0000313" key="1">
    <source>
        <dbReference type="EMBL" id="KZM68848.1"/>
    </source>
</evidence>
<gene>
    <name evidence="1" type="ORF">AWN90_13750</name>
</gene>
<dbReference type="Proteomes" id="UP000076512">
    <property type="component" value="Unassembled WGS sequence"/>
</dbReference>
<dbReference type="AlphaFoldDB" id="A0A161X758"/>
<comment type="caution">
    <text evidence="1">The sequence shown here is derived from an EMBL/GenBank/DDBJ whole genome shotgun (WGS) entry which is preliminary data.</text>
</comment>
<reference evidence="1 2" key="1">
    <citation type="submission" date="2016-04" db="EMBL/GenBank/DDBJ databases">
        <authorList>
            <person name="Evans L.H."/>
            <person name="Alamgir A."/>
            <person name="Owens N."/>
            <person name="Weber N.D."/>
            <person name="Virtaneva K."/>
            <person name="Barbian K."/>
            <person name="Babar A."/>
            <person name="Rosenke K."/>
        </authorList>
    </citation>
    <scope>NUCLEOTIDE SEQUENCE [LARGE SCALE GENOMIC DNA]</scope>
    <source>
        <strain evidence="1 2">IFM 0406</strain>
    </source>
</reference>
<accession>A0A161X758</accession>
<name>A0A161X758_9NOCA</name>
<proteinExistence type="predicted"/>
<sequence length="289" mass="33060">MDRVIQTDNFRLEMERAVVRVSAHHDEGPEMIPVRIGPGMVTIRPPYQLEFLAGLEQAQQWITRRAAPFSMARPGAWRTQRTREFLTIYGPFVGLRISVYAEDTHRLVLVFRIEFSQLKHMIEAIREGLAIPVALSPKPQPAVSRRPEPVPLARVLSRGNYRVEMRRASFFVTATHYGGHDAIPWHIDRQLVEYPTADTPAVHYLLDRCREWMQKRTSPPHLRAPAGAWTVTRGPERTTFTGPLIGLQTSKIVDDDGVRFVLTFEVEYAQLMNLLDTIDADFQLPTRGL</sequence>
<keyword evidence="2" id="KW-1185">Reference proteome</keyword>
<protein>
    <submittedName>
        <fullName evidence="1">Uncharacterized protein</fullName>
    </submittedName>
</protein>
<organism evidence="1 2">
    <name type="scientific">Nocardia terpenica</name>
    <dbReference type="NCBI Taxonomy" id="455432"/>
    <lineage>
        <taxon>Bacteria</taxon>
        <taxon>Bacillati</taxon>
        <taxon>Actinomycetota</taxon>
        <taxon>Actinomycetes</taxon>
        <taxon>Mycobacteriales</taxon>
        <taxon>Nocardiaceae</taxon>
        <taxon>Nocardia</taxon>
    </lineage>
</organism>
<evidence type="ECO:0000313" key="2">
    <source>
        <dbReference type="Proteomes" id="UP000076512"/>
    </source>
</evidence>
<dbReference type="EMBL" id="LWGR01000021">
    <property type="protein sequence ID" value="KZM68848.1"/>
    <property type="molecule type" value="Genomic_DNA"/>
</dbReference>